<keyword evidence="6 9" id="KW-0067">ATP-binding</keyword>
<comment type="subcellular location">
    <subcellularLocation>
        <location evidence="1">Cell membrane</location>
        <topology evidence="1">Peripheral membrane protein</topology>
    </subcellularLocation>
</comment>
<proteinExistence type="inferred from homology"/>
<keyword evidence="5" id="KW-0547">Nucleotide-binding</keyword>
<evidence type="ECO:0000256" key="5">
    <source>
        <dbReference type="ARBA" id="ARBA00022741"/>
    </source>
</evidence>
<dbReference type="PANTHER" id="PTHR43297">
    <property type="entry name" value="OLIGOPEPTIDE TRANSPORT ATP-BINDING PROTEIN APPD"/>
    <property type="match status" value="1"/>
</dbReference>
<evidence type="ECO:0000256" key="4">
    <source>
        <dbReference type="ARBA" id="ARBA00022475"/>
    </source>
</evidence>
<dbReference type="InterPro" id="IPR050388">
    <property type="entry name" value="ABC_Ni/Peptide_Import"/>
</dbReference>
<dbReference type="RefSeq" id="WP_378281460.1">
    <property type="nucleotide sequence ID" value="NZ_JBHSON010000010.1"/>
</dbReference>
<dbReference type="EMBL" id="JBHSON010000010">
    <property type="protein sequence ID" value="MFC5745836.1"/>
    <property type="molecule type" value="Genomic_DNA"/>
</dbReference>
<dbReference type="GO" id="GO:0005524">
    <property type="term" value="F:ATP binding"/>
    <property type="evidence" value="ECO:0007669"/>
    <property type="project" value="UniProtKB-KW"/>
</dbReference>
<evidence type="ECO:0000256" key="7">
    <source>
        <dbReference type="ARBA" id="ARBA00023136"/>
    </source>
</evidence>
<dbReference type="NCBIfam" id="TIGR01727">
    <property type="entry name" value="oligo_HPY"/>
    <property type="match status" value="1"/>
</dbReference>
<comment type="similarity">
    <text evidence="2">Belongs to the ABC transporter superfamily.</text>
</comment>
<comment type="caution">
    <text evidence="9">The sequence shown here is derived from an EMBL/GenBank/DDBJ whole genome shotgun (WGS) entry which is preliminary data.</text>
</comment>
<dbReference type="SUPFAM" id="SSF52540">
    <property type="entry name" value="P-loop containing nucleoside triphosphate hydrolases"/>
    <property type="match status" value="1"/>
</dbReference>
<dbReference type="CDD" id="cd03257">
    <property type="entry name" value="ABC_NikE_OppD_transporters"/>
    <property type="match status" value="1"/>
</dbReference>
<evidence type="ECO:0000256" key="6">
    <source>
        <dbReference type="ARBA" id="ARBA00022840"/>
    </source>
</evidence>
<evidence type="ECO:0000259" key="8">
    <source>
        <dbReference type="PROSITE" id="PS50893"/>
    </source>
</evidence>
<evidence type="ECO:0000313" key="10">
    <source>
        <dbReference type="Proteomes" id="UP001596074"/>
    </source>
</evidence>
<dbReference type="InterPro" id="IPR003439">
    <property type="entry name" value="ABC_transporter-like_ATP-bd"/>
</dbReference>
<dbReference type="Proteomes" id="UP001596074">
    <property type="component" value="Unassembled WGS sequence"/>
</dbReference>
<accession>A0ABW0ZUZ2</accession>
<dbReference type="InterPro" id="IPR027417">
    <property type="entry name" value="P-loop_NTPase"/>
</dbReference>
<dbReference type="Pfam" id="PF08352">
    <property type="entry name" value="oligo_HPY"/>
    <property type="match status" value="1"/>
</dbReference>
<evidence type="ECO:0000256" key="1">
    <source>
        <dbReference type="ARBA" id="ARBA00004202"/>
    </source>
</evidence>
<dbReference type="PANTHER" id="PTHR43297:SF2">
    <property type="entry name" value="DIPEPTIDE TRANSPORT ATP-BINDING PROTEIN DPPD"/>
    <property type="match status" value="1"/>
</dbReference>
<keyword evidence="10" id="KW-1185">Reference proteome</keyword>
<reference evidence="10" key="1">
    <citation type="journal article" date="2019" name="Int. J. Syst. Evol. Microbiol.">
        <title>The Global Catalogue of Microorganisms (GCM) 10K type strain sequencing project: providing services to taxonomists for standard genome sequencing and annotation.</title>
        <authorList>
            <consortium name="The Broad Institute Genomics Platform"/>
            <consortium name="The Broad Institute Genome Sequencing Center for Infectious Disease"/>
            <person name="Wu L."/>
            <person name="Ma J."/>
        </authorList>
    </citation>
    <scope>NUCLEOTIDE SEQUENCE [LARGE SCALE GENOMIC DNA]</scope>
    <source>
        <strain evidence="10">KCTC 42087</strain>
    </source>
</reference>
<feature type="domain" description="ABC transporter" evidence="8">
    <location>
        <begin position="8"/>
        <end position="256"/>
    </location>
</feature>
<dbReference type="SMART" id="SM00382">
    <property type="entry name" value="AAA"/>
    <property type="match status" value="1"/>
</dbReference>
<keyword evidence="4" id="KW-1003">Cell membrane</keyword>
<evidence type="ECO:0000313" key="9">
    <source>
        <dbReference type="EMBL" id="MFC5745836.1"/>
    </source>
</evidence>
<name>A0ABW0ZUZ2_9ACTN</name>
<dbReference type="Gene3D" id="3.40.50.300">
    <property type="entry name" value="P-loop containing nucleotide triphosphate hydrolases"/>
    <property type="match status" value="1"/>
</dbReference>
<protein>
    <submittedName>
        <fullName evidence="9">ABC transporter ATP-binding protein</fullName>
    </submittedName>
</protein>
<evidence type="ECO:0000256" key="3">
    <source>
        <dbReference type="ARBA" id="ARBA00022448"/>
    </source>
</evidence>
<evidence type="ECO:0000256" key="2">
    <source>
        <dbReference type="ARBA" id="ARBA00005417"/>
    </source>
</evidence>
<dbReference type="InterPro" id="IPR013563">
    <property type="entry name" value="Oligopep_ABC_C"/>
</dbReference>
<keyword evidence="7" id="KW-0472">Membrane</keyword>
<dbReference type="Pfam" id="PF00005">
    <property type="entry name" value="ABC_tran"/>
    <property type="match status" value="1"/>
</dbReference>
<dbReference type="InterPro" id="IPR017871">
    <property type="entry name" value="ABC_transporter-like_CS"/>
</dbReference>
<keyword evidence="3" id="KW-0813">Transport</keyword>
<organism evidence="9 10">
    <name type="scientific">Actinomadura rugatobispora</name>
    <dbReference type="NCBI Taxonomy" id="1994"/>
    <lineage>
        <taxon>Bacteria</taxon>
        <taxon>Bacillati</taxon>
        <taxon>Actinomycetota</taxon>
        <taxon>Actinomycetes</taxon>
        <taxon>Streptosporangiales</taxon>
        <taxon>Thermomonosporaceae</taxon>
        <taxon>Actinomadura</taxon>
    </lineage>
</organism>
<dbReference type="InterPro" id="IPR003593">
    <property type="entry name" value="AAA+_ATPase"/>
</dbReference>
<gene>
    <name evidence="9" type="ORF">ACFPZN_09475</name>
</gene>
<sequence length="327" mass="35173">MSPPLMEVRDLRLRYRTGRGMVHAVDGVSLTVERGETLGLVGESGCGKTAFARAVTGLVPGNDAQRSGSVLFAGEDLLALDDEAMRSVLGTRIAMVFQSPLTSLNPVMRIGAQLTEGLRLHRSLSRAAARAAAADLLRSVHIADPEAMLRRYPHQLSGGMRQRVIIAIALACGPELLLADEPTTALDVTVQAQILDLLAELRRERGMATVLVSHDLGVVATRTDRIAVMYAGKIVEYGPTRALFRRPRMPYTEALLGAIPRLDAEDRGPLRTIPGSPPSLLDPGPGCRFAPRCAHAGPRCLAEEPPLREAGTPGHRFACWHPIGTEP</sequence>
<dbReference type="PROSITE" id="PS50893">
    <property type="entry name" value="ABC_TRANSPORTER_2"/>
    <property type="match status" value="1"/>
</dbReference>
<dbReference type="PROSITE" id="PS00211">
    <property type="entry name" value="ABC_TRANSPORTER_1"/>
    <property type="match status" value="1"/>
</dbReference>